<feature type="chain" id="PRO_5032449935" evidence="1">
    <location>
        <begin position="25"/>
        <end position="139"/>
    </location>
</feature>
<name>A0A7T3RDT7_9SPIR</name>
<dbReference type="EMBL" id="CP064936">
    <property type="protein sequence ID" value="QQA01281.1"/>
    <property type="molecule type" value="Genomic_DNA"/>
</dbReference>
<evidence type="ECO:0000313" key="2">
    <source>
        <dbReference type="EMBL" id="QQA01281.1"/>
    </source>
</evidence>
<accession>A0A7T3RDT7</accession>
<dbReference type="RefSeq" id="WP_177528154.1">
    <property type="nucleotide sequence ID" value="NZ_CBCSHE010000013.1"/>
</dbReference>
<gene>
    <name evidence="2" type="ORF">IWA51_01285</name>
</gene>
<keyword evidence="3" id="KW-1185">Reference proteome</keyword>
<dbReference type="Proteomes" id="UP000595224">
    <property type="component" value="Chromosome"/>
</dbReference>
<reference evidence="2 3" key="1">
    <citation type="submission" date="2020-11" db="EMBL/GenBank/DDBJ databases">
        <title>Treponema Peruensis nv. sp., first commensal Treponema isolated from human feces.</title>
        <authorList>
            <person name="Belkhou C."/>
            <person name="Raes J."/>
        </authorList>
    </citation>
    <scope>NUCLEOTIDE SEQUENCE [LARGE SCALE GENOMIC DNA]</scope>
    <source>
        <strain evidence="2 3">RCC2812</strain>
    </source>
</reference>
<dbReference type="KEGG" id="tper:IWA51_01285"/>
<keyword evidence="1" id="KW-0732">Signal</keyword>
<organism evidence="2 3">
    <name type="scientific">Treponema peruense</name>
    <dbReference type="NCBI Taxonomy" id="2787628"/>
    <lineage>
        <taxon>Bacteria</taxon>
        <taxon>Pseudomonadati</taxon>
        <taxon>Spirochaetota</taxon>
        <taxon>Spirochaetia</taxon>
        <taxon>Spirochaetales</taxon>
        <taxon>Treponemataceae</taxon>
        <taxon>Treponema</taxon>
    </lineage>
</organism>
<evidence type="ECO:0000313" key="3">
    <source>
        <dbReference type="Proteomes" id="UP000595224"/>
    </source>
</evidence>
<feature type="signal peptide" evidence="1">
    <location>
        <begin position="1"/>
        <end position="24"/>
    </location>
</feature>
<protein>
    <submittedName>
        <fullName evidence="2">Uncharacterized protein</fullName>
    </submittedName>
</protein>
<dbReference type="AlphaFoldDB" id="A0A7T3RDT7"/>
<evidence type="ECO:0000256" key="1">
    <source>
        <dbReference type="SAM" id="SignalP"/>
    </source>
</evidence>
<proteinExistence type="predicted"/>
<sequence length="139" mass="15896">MKKIFALFVAAALGTAMFAQTTTADPTIEALNAQTAEERATQVIKIEDKYADLHPKTKSVNLELEYTPLTGEVRFYYTCMAASYDQGEAMNTAMAVYENFAKENKFKHYSYKGKDKTKYFKDDRNVRMATYVSYVVFTR</sequence>